<dbReference type="AlphaFoldDB" id="A0A4U7B773"/>
<feature type="region of interest" description="Disordered" evidence="1">
    <location>
        <begin position="467"/>
        <end position="506"/>
    </location>
</feature>
<accession>A0A4U7B773</accession>
<feature type="compositionally biased region" description="Basic and acidic residues" evidence="1">
    <location>
        <begin position="260"/>
        <end position="286"/>
    </location>
</feature>
<evidence type="ECO:0000256" key="1">
    <source>
        <dbReference type="SAM" id="MobiDB-lite"/>
    </source>
</evidence>
<dbReference type="InterPro" id="IPR032710">
    <property type="entry name" value="NTF2-like_dom_sf"/>
</dbReference>
<evidence type="ECO:0000313" key="3">
    <source>
        <dbReference type="Proteomes" id="UP000308133"/>
    </source>
</evidence>
<dbReference type="SUPFAM" id="SSF54427">
    <property type="entry name" value="NTF2-like"/>
    <property type="match status" value="1"/>
</dbReference>
<name>A0A4U7B773_9PEZI</name>
<protein>
    <submittedName>
        <fullName evidence="2">Uncharacterized protein</fullName>
    </submittedName>
</protein>
<sequence>MASVYQAFLRSPRLDQLASNASIHYITTTTSIQSPEAIIKHLEAHSRQVEKKEEKILNTTEASNGVCLETETVLEFKKGGSVILPGIDTNMLMDVTVVCPMVHVVTLDSNGKISQIRIYWDQATLLKQVEAIGKSGRNWPIRDGQAQVKLVQSSVKTPGQAAVSASQRDVADRTASGRMPDDYTKRLFVTGEEPERSRSTSGVIPRESAKPAARQWGELFAGEEQEEADAESNIGSPNVRDAYQPILKAGAGKNFQPNRLFDKNALTERERSPERKKADPTKHSHFEFGNGEDAAPLASRGGNPKKVNNWDFEDFSTPAKHVQKPQREQERHFGYGIDDDEKTPHKRNPSHPPRPDADTHFEMSEDIKPAKGPLATTTNVNAARRHADHDPHFHHGASPGGANNAENVPKSNTNAALKPRSDMVSNWALEDMQDPSQMEKNKKIYKTAGDGMGGKAGSRLWDIAGDEEPEQYGGQGGTKQVYKTAGNGMGGRKGTGLGWAIGYPDE</sequence>
<organism evidence="2 3">
    <name type="scientific">Elsinoe australis</name>
    <dbReference type="NCBI Taxonomy" id="40998"/>
    <lineage>
        <taxon>Eukaryota</taxon>
        <taxon>Fungi</taxon>
        <taxon>Dikarya</taxon>
        <taxon>Ascomycota</taxon>
        <taxon>Pezizomycotina</taxon>
        <taxon>Dothideomycetes</taxon>
        <taxon>Dothideomycetidae</taxon>
        <taxon>Myriangiales</taxon>
        <taxon>Elsinoaceae</taxon>
        <taxon>Elsinoe</taxon>
    </lineage>
</organism>
<evidence type="ECO:0000313" key="2">
    <source>
        <dbReference type="EMBL" id="TKX25595.1"/>
    </source>
</evidence>
<dbReference type="EMBL" id="PTQR01000028">
    <property type="protein sequence ID" value="TKX25595.1"/>
    <property type="molecule type" value="Genomic_DNA"/>
</dbReference>
<proteinExistence type="predicted"/>
<dbReference type="Gene3D" id="3.10.450.50">
    <property type="match status" value="1"/>
</dbReference>
<feature type="region of interest" description="Disordered" evidence="1">
    <location>
        <begin position="249"/>
        <end position="420"/>
    </location>
</feature>
<feature type="region of interest" description="Disordered" evidence="1">
    <location>
        <begin position="159"/>
        <end position="212"/>
    </location>
</feature>
<dbReference type="Proteomes" id="UP000308133">
    <property type="component" value="Unassembled WGS sequence"/>
</dbReference>
<feature type="compositionally biased region" description="Basic and acidic residues" evidence="1">
    <location>
        <begin position="353"/>
        <end position="369"/>
    </location>
</feature>
<feature type="compositionally biased region" description="Gly residues" evidence="1">
    <location>
        <begin position="487"/>
        <end position="499"/>
    </location>
</feature>
<comment type="caution">
    <text evidence="2">The sequence shown here is derived from an EMBL/GenBank/DDBJ whole genome shotgun (WGS) entry which is preliminary data.</text>
</comment>
<reference evidence="2 3" key="1">
    <citation type="submission" date="2018-02" db="EMBL/GenBank/DDBJ databases">
        <title>Draft genome sequences of Elsinoe sp., causing black scab on jojoba.</title>
        <authorList>
            <person name="Stodart B."/>
            <person name="Jeffress S."/>
            <person name="Ash G."/>
            <person name="Arun Chinnappa K."/>
        </authorList>
    </citation>
    <scope>NUCLEOTIDE SEQUENCE [LARGE SCALE GENOMIC DNA]</scope>
    <source>
        <strain evidence="2 3">Hillstone_2</strain>
    </source>
</reference>
<feature type="compositionally biased region" description="Polar residues" evidence="1">
    <location>
        <begin position="404"/>
        <end position="415"/>
    </location>
</feature>
<gene>
    <name evidence="2" type="ORF">C1H76_2245</name>
</gene>